<proteinExistence type="predicted"/>
<dbReference type="Proteomes" id="UP001055879">
    <property type="component" value="Linkage Group LG10"/>
</dbReference>
<organism evidence="1 2">
    <name type="scientific">Arctium lappa</name>
    <name type="common">Greater burdock</name>
    <name type="synonym">Lappa major</name>
    <dbReference type="NCBI Taxonomy" id="4217"/>
    <lineage>
        <taxon>Eukaryota</taxon>
        <taxon>Viridiplantae</taxon>
        <taxon>Streptophyta</taxon>
        <taxon>Embryophyta</taxon>
        <taxon>Tracheophyta</taxon>
        <taxon>Spermatophyta</taxon>
        <taxon>Magnoliopsida</taxon>
        <taxon>eudicotyledons</taxon>
        <taxon>Gunneridae</taxon>
        <taxon>Pentapetalae</taxon>
        <taxon>asterids</taxon>
        <taxon>campanulids</taxon>
        <taxon>Asterales</taxon>
        <taxon>Asteraceae</taxon>
        <taxon>Carduoideae</taxon>
        <taxon>Cardueae</taxon>
        <taxon>Arctiinae</taxon>
        <taxon>Arctium</taxon>
    </lineage>
</organism>
<sequence>MGIIDDCFNHLCISFKFDITNAGMETLKQDLTMEDKNTTKEEDNGKARDVGSSTPKTLKAYTRRNKKKRVKIPEDSDFKQEPVIEIGSPSRCTRSTSRSKQNKDETPKKENKDDTVILSDSKSKVKCEGSSVQGDPVSKESKNTDSEDQEKKRKTNSKDSTDPLRKRTYIANLRTRTSPRTLKETVTGLTDDQEKAARELCLGSLLEMALDGVPSKLGFFVVDKLDTRKMQLDIPSGSIAITVESIRDLLGLPMGGIDLLYSDDRSFGLKLTKDWQRQFQKLNIRPSDIMHFNRFRNSIHHFNNTTLKGIKGQNDLFATRGRCRQHTEFFADIKSHGKKKKQQLAAFVNWLVEKKTNSGGGSDSGHVRLNNNNNDHDDVVFNDLLPVATTTVKDVIDDDWCSHVSDVDFHHPTTQKSIDRQNSNESDRFSGVVRDHRSLGDRQVSLHRLSSDVESSYTTSLFSGTTATSISANFYKDSLTEETMGMREEDVVVGTVASRNCARSQ</sequence>
<reference evidence="1 2" key="2">
    <citation type="journal article" date="2022" name="Mol. Ecol. Resour.">
        <title>The genomes of chicory, endive, great burdock and yacon provide insights into Asteraceae paleo-polyploidization history and plant inulin production.</title>
        <authorList>
            <person name="Fan W."/>
            <person name="Wang S."/>
            <person name="Wang H."/>
            <person name="Wang A."/>
            <person name="Jiang F."/>
            <person name="Liu H."/>
            <person name="Zhao H."/>
            <person name="Xu D."/>
            <person name="Zhang Y."/>
        </authorList>
    </citation>
    <scope>NUCLEOTIDE SEQUENCE [LARGE SCALE GENOMIC DNA]</scope>
    <source>
        <strain evidence="2">cv. Niubang</strain>
    </source>
</reference>
<evidence type="ECO:0000313" key="2">
    <source>
        <dbReference type="Proteomes" id="UP001055879"/>
    </source>
</evidence>
<keyword evidence="2" id="KW-1185">Reference proteome</keyword>
<dbReference type="EMBL" id="CM042056">
    <property type="protein sequence ID" value="KAI3697379.1"/>
    <property type="molecule type" value="Genomic_DNA"/>
</dbReference>
<accession>A0ACB8ZHE3</accession>
<name>A0ACB8ZHE3_ARCLA</name>
<comment type="caution">
    <text evidence="1">The sequence shown here is derived from an EMBL/GenBank/DDBJ whole genome shotgun (WGS) entry which is preliminary data.</text>
</comment>
<evidence type="ECO:0000313" key="1">
    <source>
        <dbReference type="EMBL" id="KAI3697379.1"/>
    </source>
</evidence>
<gene>
    <name evidence="1" type="ORF">L6452_30359</name>
</gene>
<reference evidence="2" key="1">
    <citation type="journal article" date="2022" name="Mol. Ecol. Resour.">
        <title>The genomes of chicory, endive, great burdock and yacon provide insights into Asteraceae palaeo-polyploidization history and plant inulin production.</title>
        <authorList>
            <person name="Fan W."/>
            <person name="Wang S."/>
            <person name="Wang H."/>
            <person name="Wang A."/>
            <person name="Jiang F."/>
            <person name="Liu H."/>
            <person name="Zhao H."/>
            <person name="Xu D."/>
            <person name="Zhang Y."/>
        </authorList>
    </citation>
    <scope>NUCLEOTIDE SEQUENCE [LARGE SCALE GENOMIC DNA]</scope>
    <source>
        <strain evidence="2">cv. Niubang</strain>
    </source>
</reference>
<protein>
    <submittedName>
        <fullName evidence="1">Uncharacterized protein</fullName>
    </submittedName>
</protein>